<keyword evidence="5 9" id="KW-0479">Metal-binding</keyword>
<comment type="subcellular location">
    <subcellularLocation>
        <location evidence="9">Cytoplasm</location>
    </subcellularLocation>
</comment>
<evidence type="ECO:0000256" key="5">
    <source>
        <dbReference type="ARBA" id="ARBA00022723"/>
    </source>
</evidence>
<evidence type="ECO:0000313" key="11">
    <source>
        <dbReference type="Proteomes" id="UP000078534"/>
    </source>
</evidence>
<reference evidence="11" key="1">
    <citation type="submission" date="2016-04" db="EMBL/GenBank/DDBJ databases">
        <authorList>
            <person name="Lyu Z."/>
            <person name="Lyu W."/>
        </authorList>
    </citation>
    <scope>NUCLEOTIDE SEQUENCE [LARGE SCALE GENOMIC DNA]</scope>
    <source>
        <strain evidence="11">C44</strain>
    </source>
</reference>
<dbReference type="InterPro" id="IPR020549">
    <property type="entry name" value="YbeY_CS"/>
</dbReference>
<dbReference type="EMBL" id="LWSG01000023">
    <property type="protein sequence ID" value="OAS85031.1"/>
    <property type="molecule type" value="Genomic_DNA"/>
</dbReference>
<dbReference type="RefSeq" id="WP_066334705.1">
    <property type="nucleotide sequence ID" value="NZ_LWSG01000023.1"/>
</dbReference>
<evidence type="ECO:0000256" key="4">
    <source>
        <dbReference type="ARBA" id="ARBA00022722"/>
    </source>
</evidence>
<feature type="binding site" evidence="9">
    <location>
        <position position="122"/>
    </location>
    <ligand>
        <name>Zn(2+)</name>
        <dbReference type="ChEBI" id="CHEBI:29105"/>
        <note>catalytic</note>
    </ligand>
</feature>
<evidence type="ECO:0000313" key="10">
    <source>
        <dbReference type="EMBL" id="OAS85031.1"/>
    </source>
</evidence>
<protein>
    <recommendedName>
        <fullName evidence="9">Endoribonuclease YbeY</fullName>
        <ecNumber evidence="9">3.1.-.-</ecNumber>
    </recommendedName>
</protein>
<name>A0A179SU39_9BACI</name>
<comment type="cofactor">
    <cofactor evidence="9">
        <name>Zn(2+)</name>
        <dbReference type="ChEBI" id="CHEBI:29105"/>
    </cofactor>
    <text evidence="9">Binds 1 zinc ion.</text>
</comment>
<feature type="binding site" evidence="9">
    <location>
        <position position="126"/>
    </location>
    <ligand>
        <name>Zn(2+)</name>
        <dbReference type="ChEBI" id="CHEBI:29105"/>
        <note>catalytic</note>
    </ligand>
</feature>
<keyword evidence="2 9" id="KW-0690">Ribosome biogenesis</keyword>
<sequence>MRLIIDSIDETNELVDEQLKTVEDLLQFAAEVEAVAQNAELSVTYVTNERIQEVNREYRDKDLPTDVISFALEEIGEGEIEIVGLEQPPILGDIIISIPRAKEQAVEYGHSFMRELGFLAVHGFLHLLGYDHMNHQDEKEMFTKQKDILDRYGLKRSSDL</sequence>
<dbReference type="InterPro" id="IPR023091">
    <property type="entry name" value="MetalPrtase_cat_dom_sf_prd"/>
</dbReference>
<dbReference type="GO" id="GO:0004222">
    <property type="term" value="F:metalloendopeptidase activity"/>
    <property type="evidence" value="ECO:0007669"/>
    <property type="project" value="InterPro"/>
</dbReference>
<dbReference type="InterPro" id="IPR002036">
    <property type="entry name" value="YbeY"/>
</dbReference>
<dbReference type="Gene3D" id="3.40.390.30">
    <property type="entry name" value="Metalloproteases ('zincins'), catalytic domain"/>
    <property type="match status" value="1"/>
</dbReference>
<dbReference type="PANTHER" id="PTHR46986:SF1">
    <property type="entry name" value="ENDORIBONUCLEASE YBEY, CHLOROPLASTIC"/>
    <property type="match status" value="1"/>
</dbReference>
<gene>
    <name evidence="9" type="primary">ybeY</name>
    <name evidence="10" type="ORF">A6K24_05840</name>
</gene>
<evidence type="ECO:0000256" key="1">
    <source>
        <dbReference type="ARBA" id="ARBA00010875"/>
    </source>
</evidence>
<comment type="caution">
    <text evidence="10">The sequence shown here is derived from an EMBL/GenBank/DDBJ whole genome shotgun (WGS) entry which is preliminary data.</text>
</comment>
<accession>A0A179SU39</accession>
<organism evidence="10 11">
    <name type="scientific">Metabacillus litoralis</name>
    <dbReference type="NCBI Taxonomy" id="152268"/>
    <lineage>
        <taxon>Bacteria</taxon>
        <taxon>Bacillati</taxon>
        <taxon>Bacillota</taxon>
        <taxon>Bacilli</taxon>
        <taxon>Bacillales</taxon>
        <taxon>Bacillaceae</taxon>
        <taxon>Metabacillus</taxon>
    </lineage>
</organism>
<evidence type="ECO:0000256" key="8">
    <source>
        <dbReference type="ARBA" id="ARBA00022833"/>
    </source>
</evidence>
<evidence type="ECO:0000256" key="6">
    <source>
        <dbReference type="ARBA" id="ARBA00022759"/>
    </source>
</evidence>
<dbReference type="GO" id="GO:0008270">
    <property type="term" value="F:zinc ion binding"/>
    <property type="evidence" value="ECO:0007669"/>
    <property type="project" value="UniProtKB-UniRule"/>
</dbReference>
<dbReference type="GO" id="GO:0004521">
    <property type="term" value="F:RNA endonuclease activity"/>
    <property type="evidence" value="ECO:0007669"/>
    <property type="project" value="UniProtKB-UniRule"/>
</dbReference>
<keyword evidence="4 9" id="KW-0540">Nuclease</keyword>
<dbReference type="HAMAP" id="MF_00009">
    <property type="entry name" value="Endoribonucl_YbeY"/>
    <property type="match status" value="1"/>
</dbReference>
<dbReference type="SUPFAM" id="SSF55486">
    <property type="entry name" value="Metalloproteases ('zincins'), catalytic domain"/>
    <property type="match status" value="1"/>
</dbReference>
<evidence type="ECO:0000256" key="9">
    <source>
        <dbReference type="HAMAP-Rule" id="MF_00009"/>
    </source>
</evidence>
<comment type="similarity">
    <text evidence="1 9">Belongs to the endoribonuclease YbeY family.</text>
</comment>
<dbReference type="Proteomes" id="UP000078534">
    <property type="component" value="Unassembled WGS sequence"/>
</dbReference>
<dbReference type="OrthoDB" id="9807740at2"/>
<feature type="binding site" evidence="9">
    <location>
        <position position="132"/>
    </location>
    <ligand>
        <name>Zn(2+)</name>
        <dbReference type="ChEBI" id="CHEBI:29105"/>
        <note>catalytic</note>
    </ligand>
</feature>
<keyword evidence="11" id="KW-1185">Reference proteome</keyword>
<keyword evidence="9" id="KW-0963">Cytoplasm</keyword>
<dbReference type="Pfam" id="PF02130">
    <property type="entry name" value="YbeY"/>
    <property type="match status" value="1"/>
</dbReference>
<evidence type="ECO:0000256" key="7">
    <source>
        <dbReference type="ARBA" id="ARBA00022801"/>
    </source>
</evidence>
<comment type="function">
    <text evidence="9">Single strand-specific metallo-endoribonuclease involved in late-stage 70S ribosome quality control and in maturation of the 3' terminus of the 16S rRNA.</text>
</comment>
<keyword evidence="3 9" id="KW-0698">rRNA processing</keyword>
<keyword evidence="7 9" id="KW-0378">Hydrolase</keyword>
<dbReference type="PANTHER" id="PTHR46986">
    <property type="entry name" value="ENDORIBONUCLEASE YBEY, CHLOROPLASTIC"/>
    <property type="match status" value="1"/>
</dbReference>
<proteinExistence type="inferred from homology"/>
<dbReference type="NCBIfam" id="TIGR00043">
    <property type="entry name" value="rRNA maturation RNase YbeY"/>
    <property type="match status" value="1"/>
</dbReference>
<keyword evidence="8 9" id="KW-0862">Zinc</keyword>
<dbReference type="GO" id="GO:0006364">
    <property type="term" value="P:rRNA processing"/>
    <property type="evidence" value="ECO:0007669"/>
    <property type="project" value="UniProtKB-UniRule"/>
</dbReference>
<dbReference type="GO" id="GO:0005737">
    <property type="term" value="C:cytoplasm"/>
    <property type="evidence" value="ECO:0007669"/>
    <property type="project" value="UniProtKB-SubCell"/>
</dbReference>
<keyword evidence="6 9" id="KW-0255">Endonuclease</keyword>
<dbReference type="PROSITE" id="PS01306">
    <property type="entry name" value="UPF0054"/>
    <property type="match status" value="1"/>
</dbReference>
<evidence type="ECO:0000256" key="2">
    <source>
        <dbReference type="ARBA" id="ARBA00022517"/>
    </source>
</evidence>
<dbReference type="AlphaFoldDB" id="A0A179SU39"/>
<dbReference type="STRING" id="152268.A6K24_05840"/>
<dbReference type="EC" id="3.1.-.-" evidence="9"/>
<evidence type="ECO:0000256" key="3">
    <source>
        <dbReference type="ARBA" id="ARBA00022552"/>
    </source>
</evidence>